<dbReference type="STRING" id="1095778.SAMN04489842_2635"/>
<dbReference type="Gene3D" id="1.10.10.10">
    <property type="entry name" value="Winged helix-like DNA-binding domain superfamily/Winged helix DNA-binding domain"/>
    <property type="match status" value="1"/>
</dbReference>
<dbReference type="InterPro" id="IPR036388">
    <property type="entry name" value="WH-like_DNA-bd_sf"/>
</dbReference>
<dbReference type="AlphaFoldDB" id="A0A1H1GVE8"/>
<sequence>MLAVFINTIPYLQNTRMRYVTVVLCWSEGELTTRDATFARSDAVFIEAIRHLNPLDEDRYAELLELRGDLECARSLLADAPDVTEYDVAGDDGHGIAYVQCRTVDPVDDLLSILHEHDIVVDWPMEYVDTGREGYGDRGLEVTIVGPDRSIQRAVAALPEAVGFDLRRTGEYEPGSDPTAPALTPRQRELFELAVREGYYEVPRGTTHRELASQLGLAPGTVSEHLQRIEAKLADAYASSVR</sequence>
<name>A0A1H1GVE8_NATTX</name>
<dbReference type="PANTHER" id="PTHR34236:SF1">
    <property type="entry name" value="DIMETHYL SULFOXIDE REDUCTASE TRANSCRIPTIONAL ACTIVATOR"/>
    <property type="match status" value="1"/>
</dbReference>
<protein>
    <submittedName>
        <fullName evidence="5">Predicted DNA binding protein, contains HTH domain</fullName>
    </submittedName>
</protein>
<evidence type="ECO:0000259" key="4">
    <source>
        <dbReference type="Pfam" id="PF24278"/>
    </source>
</evidence>
<reference evidence="6" key="1">
    <citation type="submission" date="2016-10" db="EMBL/GenBank/DDBJ databases">
        <authorList>
            <person name="Varghese N."/>
            <person name="Submissions S."/>
        </authorList>
    </citation>
    <scope>NUCLEOTIDE SEQUENCE [LARGE SCALE GENOMIC DNA]</scope>
    <source>
        <strain evidence="6">DSM 24767</strain>
    </source>
</reference>
<organism evidence="5 6">
    <name type="scientific">Natronobacterium texcoconense</name>
    <dbReference type="NCBI Taxonomy" id="1095778"/>
    <lineage>
        <taxon>Archaea</taxon>
        <taxon>Methanobacteriati</taxon>
        <taxon>Methanobacteriota</taxon>
        <taxon>Stenosarchaea group</taxon>
        <taxon>Halobacteria</taxon>
        <taxon>Halobacteriales</taxon>
        <taxon>Natrialbaceae</taxon>
        <taxon>Natronobacterium</taxon>
    </lineage>
</organism>
<feature type="domain" description="HTH bat-type" evidence="3">
    <location>
        <begin position="183"/>
        <end position="234"/>
    </location>
</feature>
<dbReference type="InterPro" id="IPR007050">
    <property type="entry name" value="HTH_bacterioopsin"/>
</dbReference>
<dbReference type="GO" id="GO:0003677">
    <property type="term" value="F:DNA binding"/>
    <property type="evidence" value="ECO:0007669"/>
    <property type="project" value="InterPro"/>
</dbReference>
<keyword evidence="2" id="KW-0804">Transcription</keyword>
<evidence type="ECO:0000313" key="6">
    <source>
        <dbReference type="Proteomes" id="UP000198848"/>
    </source>
</evidence>
<evidence type="ECO:0000313" key="5">
    <source>
        <dbReference type="EMBL" id="SDR17192.1"/>
    </source>
</evidence>
<evidence type="ECO:0000259" key="3">
    <source>
        <dbReference type="Pfam" id="PF04967"/>
    </source>
</evidence>
<dbReference type="PANTHER" id="PTHR34236">
    <property type="entry name" value="DIMETHYL SULFOXIDE REDUCTASE TRANSCRIPTIONAL ACTIVATOR"/>
    <property type="match status" value="1"/>
</dbReference>
<dbReference type="Proteomes" id="UP000198848">
    <property type="component" value="Unassembled WGS sequence"/>
</dbReference>
<dbReference type="GO" id="GO:0006355">
    <property type="term" value="P:regulation of DNA-templated transcription"/>
    <property type="evidence" value="ECO:0007669"/>
    <property type="project" value="InterPro"/>
</dbReference>
<dbReference type="InterPro" id="IPR016032">
    <property type="entry name" value="Sig_transdc_resp-reg_C-effctor"/>
</dbReference>
<evidence type="ECO:0000256" key="2">
    <source>
        <dbReference type="ARBA" id="ARBA00023163"/>
    </source>
</evidence>
<dbReference type="InterPro" id="IPR056493">
    <property type="entry name" value="HVO_0513_N"/>
</dbReference>
<keyword evidence="1" id="KW-0805">Transcription regulation</keyword>
<dbReference type="Pfam" id="PF04967">
    <property type="entry name" value="HTH_10"/>
    <property type="match status" value="1"/>
</dbReference>
<accession>A0A1H1GVE8</accession>
<dbReference type="EMBL" id="FNLC01000002">
    <property type="protein sequence ID" value="SDR17192.1"/>
    <property type="molecule type" value="Genomic_DNA"/>
</dbReference>
<keyword evidence="6" id="KW-1185">Reference proteome</keyword>
<feature type="domain" description="HVO-0513-like N-terminal" evidence="4">
    <location>
        <begin position="35"/>
        <end position="172"/>
    </location>
</feature>
<dbReference type="Pfam" id="PF24278">
    <property type="entry name" value="HVO_0513_N"/>
    <property type="match status" value="1"/>
</dbReference>
<gene>
    <name evidence="5" type="ORF">SAMN04489842_2635</name>
</gene>
<dbReference type="SUPFAM" id="SSF46894">
    <property type="entry name" value="C-terminal effector domain of the bipartite response regulators"/>
    <property type="match status" value="1"/>
</dbReference>
<evidence type="ECO:0000256" key="1">
    <source>
        <dbReference type="ARBA" id="ARBA00023015"/>
    </source>
</evidence>
<proteinExistence type="predicted"/>